<evidence type="ECO:0000313" key="5">
    <source>
        <dbReference type="Proteomes" id="UP001302662"/>
    </source>
</evidence>
<dbReference type="InterPro" id="IPR042229">
    <property type="entry name" value="Listeria/Bacterioides_rpt_sf"/>
</dbReference>
<dbReference type="Pfam" id="PF09479">
    <property type="entry name" value="Flg_new"/>
    <property type="match status" value="1"/>
</dbReference>
<comment type="subcellular location">
    <subcellularLocation>
        <location evidence="1">Cell envelope</location>
    </subcellularLocation>
</comment>
<dbReference type="EMBL" id="CP131062">
    <property type="protein sequence ID" value="WNY29306.1"/>
    <property type="molecule type" value="Genomic_DNA"/>
</dbReference>
<accession>A0AA96VBD0</accession>
<proteinExistence type="predicted"/>
<organism evidence="4 5">
    <name type="scientific">Methanimicrococcus stummii</name>
    <dbReference type="NCBI Taxonomy" id="3028294"/>
    <lineage>
        <taxon>Archaea</taxon>
        <taxon>Methanobacteriati</taxon>
        <taxon>Methanobacteriota</taxon>
        <taxon>Stenosarchaea group</taxon>
        <taxon>Methanomicrobia</taxon>
        <taxon>Methanosarcinales</taxon>
        <taxon>Methanosarcinaceae</taxon>
        <taxon>Methanimicrococcus</taxon>
    </lineage>
</organism>
<reference evidence="4 5" key="1">
    <citation type="submission" date="2023-07" db="EMBL/GenBank/DDBJ databases">
        <title>Closed genome sequence of Methanimicrococcus sp. Es2.</title>
        <authorList>
            <person name="Protasov E."/>
            <person name="Platt K."/>
            <person name="Reeh H."/>
            <person name="Poehlein A."/>
            <person name="Daniel R."/>
            <person name="Brune A."/>
        </authorList>
    </citation>
    <scope>NUCLEOTIDE SEQUENCE [LARGE SCALE GENOMIC DNA]</scope>
    <source>
        <strain evidence="4 5">Es2</strain>
    </source>
</reference>
<dbReference type="GeneID" id="85197997"/>
<evidence type="ECO:0000256" key="3">
    <source>
        <dbReference type="SAM" id="Phobius"/>
    </source>
</evidence>
<evidence type="ECO:0000256" key="2">
    <source>
        <dbReference type="SAM" id="MobiDB-lite"/>
    </source>
</evidence>
<name>A0AA96VBD0_9EURY</name>
<feature type="region of interest" description="Disordered" evidence="2">
    <location>
        <begin position="104"/>
        <end position="149"/>
    </location>
</feature>
<feature type="transmembrane region" description="Helical" evidence="3">
    <location>
        <begin position="190"/>
        <end position="209"/>
    </location>
</feature>
<evidence type="ECO:0000256" key="1">
    <source>
        <dbReference type="ARBA" id="ARBA00004196"/>
    </source>
</evidence>
<keyword evidence="3" id="KW-0812">Transmembrane</keyword>
<dbReference type="Proteomes" id="UP001302662">
    <property type="component" value="Chromosome"/>
</dbReference>
<keyword evidence="5" id="KW-1185">Reference proteome</keyword>
<dbReference type="RefSeq" id="WP_316559290.1">
    <property type="nucleotide sequence ID" value="NZ_CP131062.1"/>
</dbReference>
<protein>
    <submittedName>
        <fullName evidence="4">Uncharacterized protein</fullName>
    </submittedName>
</protein>
<evidence type="ECO:0000313" key="4">
    <source>
        <dbReference type="EMBL" id="WNY29306.1"/>
    </source>
</evidence>
<keyword evidence="3" id="KW-1133">Transmembrane helix</keyword>
<dbReference type="NCBIfam" id="TIGR02543">
    <property type="entry name" value="List_Bact_rpt"/>
    <property type="match status" value="1"/>
</dbReference>
<keyword evidence="3" id="KW-0472">Membrane</keyword>
<dbReference type="AlphaFoldDB" id="A0AA96VBD0"/>
<sequence length="211" mass="22768">MVHRYFKRIAAILIILLILLALVGTAAAAPRNYIVVFMFDDENYYKKTVPRFTVMSEIETPVRDGYTFGGWYTDRDCTQAYDFSRPVMEPFYLYAKWIPGDSGSSSSGSSNPSSNSNSSYNSAKSDSNSSSSSSGSNTNTSNSSNGSGSYNYSGKSAVLPIPDETLSKAPAEGRPEISDPINLVPDPSTLAFLIIAGLGAVLVAYFILLKS</sequence>
<dbReference type="Gene3D" id="2.60.40.4270">
    <property type="entry name" value="Listeria-Bacteroides repeat domain"/>
    <property type="match status" value="1"/>
</dbReference>
<dbReference type="InterPro" id="IPR013378">
    <property type="entry name" value="InlB-like_B-rpt"/>
</dbReference>
<dbReference type="KEGG" id="mees:MmiEs2_15320"/>
<gene>
    <name evidence="4" type="ORF">MmiEs2_15320</name>
</gene>